<keyword evidence="4 5" id="KW-0472">Membrane</keyword>
<feature type="transmembrane region" description="Helical" evidence="5">
    <location>
        <begin position="306"/>
        <end position="325"/>
    </location>
</feature>
<dbReference type="PROSITE" id="PS50262">
    <property type="entry name" value="G_PROTEIN_RECEP_F1_2"/>
    <property type="match status" value="1"/>
</dbReference>
<feature type="transmembrane region" description="Helical" evidence="5">
    <location>
        <begin position="142"/>
        <end position="161"/>
    </location>
</feature>
<dbReference type="InterPro" id="IPR017452">
    <property type="entry name" value="GPCR_Rhodpsn_7TM"/>
</dbReference>
<dbReference type="InterPro" id="IPR019427">
    <property type="entry name" value="7TM_GPCR_serpentine_rcpt_Srw"/>
</dbReference>
<evidence type="ECO:0000256" key="5">
    <source>
        <dbReference type="SAM" id="Phobius"/>
    </source>
</evidence>
<dbReference type="KEGG" id="hro:HELRODRAFT_66868"/>
<dbReference type="PANTHER" id="PTHR46273:SF4">
    <property type="entry name" value="AT19640P"/>
    <property type="match status" value="1"/>
</dbReference>
<dbReference type="GO" id="GO:0007186">
    <property type="term" value="P:G protein-coupled receptor signaling pathway"/>
    <property type="evidence" value="ECO:0000318"/>
    <property type="project" value="GO_Central"/>
</dbReference>
<comment type="subcellular location">
    <subcellularLocation>
        <location evidence="1">Membrane</location>
    </subcellularLocation>
</comment>
<name>T1FYS1_HELRO</name>
<dbReference type="EMBL" id="KB097143">
    <property type="protein sequence ID" value="ESN98899.1"/>
    <property type="molecule type" value="Genomic_DNA"/>
</dbReference>
<evidence type="ECO:0000256" key="3">
    <source>
        <dbReference type="ARBA" id="ARBA00022989"/>
    </source>
</evidence>
<dbReference type="GO" id="GO:0008528">
    <property type="term" value="F:G protein-coupled peptide receptor activity"/>
    <property type="evidence" value="ECO:0000318"/>
    <property type="project" value="GO_Central"/>
</dbReference>
<feature type="transmembrane region" description="Helical" evidence="5">
    <location>
        <begin position="22"/>
        <end position="45"/>
    </location>
</feature>
<dbReference type="CDD" id="cd14978">
    <property type="entry name" value="7tmA_FMRFamide_R-like"/>
    <property type="match status" value="1"/>
</dbReference>
<dbReference type="PANTHER" id="PTHR46273">
    <property type="entry name" value="MYOSUPPRESSIN RECEPTOR 1, ISOFORM B-RELATED"/>
    <property type="match status" value="1"/>
</dbReference>
<dbReference type="EMBL" id="AMQM01001074">
    <property type="status" value="NOT_ANNOTATED_CDS"/>
    <property type="molecule type" value="Genomic_DNA"/>
</dbReference>
<feature type="transmembrane region" description="Helical" evidence="5">
    <location>
        <begin position="57"/>
        <end position="80"/>
    </location>
</feature>
<accession>T1FYS1</accession>
<keyword evidence="9" id="KW-1185">Reference proteome</keyword>
<dbReference type="RefSeq" id="XP_009022483.1">
    <property type="nucleotide sequence ID" value="XM_009024235.1"/>
</dbReference>
<sequence length="399" mass="46198">MPENLTWIGNKLSAFDSIYQPYHGYICLCVCCFGFVSNLCNIIVLTRKNMISPFNQILTALALADLATIISYIPYATYFYCVKKISEMHNYWWVLYLLFNTNFIITTHTIAMWLTVFLAVFRYLVVCHPTIGSVHCNQRSSLLTIIFVYLITPLMCIPIYIQCYIAEDDHGQYWYKFEGFATEFYKRVTYFIYAGFFKLAPCILLTVLSFLLIVTIKIAEKKRQQLLASRQHIFKKSYSGHSTTPLNKKTKSRNERTQESVRTTVMLVAVVLSFVFVELPQGVLVALSGINYSFFFMEIYKPLGDIFDLLGLLNSIVNFVLYCTMSRQFRETFVNIFFHCCINGKQKRSTKNSKETKTRRNDCKNCLGGCCGYKKFCLTTSAAVNDHTLITRHNHTKQR</sequence>
<keyword evidence="2 5" id="KW-0812">Transmembrane</keyword>
<dbReference type="Gene3D" id="1.20.1070.10">
    <property type="entry name" value="Rhodopsin 7-helix transmembrane proteins"/>
    <property type="match status" value="1"/>
</dbReference>
<dbReference type="GeneID" id="20213969"/>
<feature type="transmembrane region" description="Helical" evidence="5">
    <location>
        <begin position="190"/>
        <end position="214"/>
    </location>
</feature>
<dbReference type="AlphaFoldDB" id="T1FYS1"/>
<keyword evidence="3 5" id="KW-1133">Transmembrane helix</keyword>
<dbReference type="HOGENOM" id="CLU_009579_24_4_1"/>
<dbReference type="InterPro" id="IPR053219">
    <property type="entry name" value="GPCR_Dmsr-1"/>
</dbReference>
<dbReference type="EnsemblMetazoa" id="HelroT66868">
    <property type="protein sequence ID" value="HelroP66868"/>
    <property type="gene ID" value="HelroG66868"/>
</dbReference>
<dbReference type="InterPro" id="IPR000276">
    <property type="entry name" value="GPCR_Rhodpsn"/>
</dbReference>
<dbReference type="CTD" id="20213969"/>
<proteinExistence type="predicted"/>
<evidence type="ECO:0000313" key="7">
    <source>
        <dbReference type="EMBL" id="ESN98899.1"/>
    </source>
</evidence>
<reference evidence="9" key="1">
    <citation type="submission" date="2012-12" db="EMBL/GenBank/DDBJ databases">
        <authorList>
            <person name="Hellsten U."/>
            <person name="Grimwood J."/>
            <person name="Chapman J.A."/>
            <person name="Shapiro H."/>
            <person name="Aerts A."/>
            <person name="Otillar R.P."/>
            <person name="Terry A.Y."/>
            <person name="Boore J.L."/>
            <person name="Simakov O."/>
            <person name="Marletaz F."/>
            <person name="Cho S.-J."/>
            <person name="Edsinger-Gonzales E."/>
            <person name="Havlak P."/>
            <person name="Kuo D.-H."/>
            <person name="Larsson T."/>
            <person name="Lv J."/>
            <person name="Arendt D."/>
            <person name="Savage R."/>
            <person name="Osoegawa K."/>
            <person name="de Jong P."/>
            <person name="Lindberg D.R."/>
            <person name="Seaver E.C."/>
            <person name="Weisblat D.A."/>
            <person name="Putnam N.H."/>
            <person name="Grigoriev I.V."/>
            <person name="Rokhsar D.S."/>
        </authorList>
    </citation>
    <scope>NUCLEOTIDE SEQUENCE</scope>
</reference>
<evidence type="ECO:0000256" key="1">
    <source>
        <dbReference type="ARBA" id="ARBA00004370"/>
    </source>
</evidence>
<feature type="transmembrane region" description="Helical" evidence="5">
    <location>
        <begin position="265"/>
        <end position="294"/>
    </location>
</feature>
<dbReference type="FunCoup" id="T1FYS1">
    <property type="interactions" value="50"/>
</dbReference>
<reference evidence="7 9" key="2">
    <citation type="journal article" date="2013" name="Nature">
        <title>Insights into bilaterian evolution from three spiralian genomes.</title>
        <authorList>
            <person name="Simakov O."/>
            <person name="Marletaz F."/>
            <person name="Cho S.J."/>
            <person name="Edsinger-Gonzales E."/>
            <person name="Havlak P."/>
            <person name="Hellsten U."/>
            <person name="Kuo D.H."/>
            <person name="Larsson T."/>
            <person name="Lv J."/>
            <person name="Arendt D."/>
            <person name="Savage R."/>
            <person name="Osoegawa K."/>
            <person name="de Jong P."/>
            <person name="Grimwood J."/>
            <person name="Chapman J.A."/>
            <person name="Shapiro H."/>
            <person name="Aerts A."/>
            <person name="Otillar R.P."/>
            <person name="Terry A.Y."/>
            <person name="Boore J.L."/>
            <person name="Grigoriev I.V."/>
            <person name="Lindberg D.R."/>
            <person name="Seaver E.C."/>
            <person name="Weisblat D.A."/>
            <person name="Putnam N.H."/>
            <person name="Rokhsar D.S."/>
        </authorList>
    </citation>
    <scope>NUCLEOTIDE SEQUENCE</scope>
</reference>
<evidence type="ECO:0000313" key="8">
    <source>
        <dbReference type="EnsemblMetazoa" id="HelroP66868"/>
    </source>
</evidence>
<dbReference type="GO" id="GO:0005886">
    <property type="term" value="C:plasma membrane"/>
    <property type="evidence" value="ECO:0000318"/>
    <property type="project" value="GO_Central"/>
</dbReference>
<reference evidence="8" key="3">
    <citation type="submission" date="2015-06" db="UniProtKB">
        <authorList>
            <consortium name="EnsemblMetazoa"/>
        </authorList>
    </citation>
    <scope>IDENTIFICATION</scope>
</reference>
<feature type="domain" description="G-protein coupled receptors family 1 profile" evidence="6">
    <location>
        <begin position="37"/>
        <end position="322"/>
    </location>
</feature>
<dbReference type="OMA" id="LIHMHFT"/>
<dbReference type="Proteomes" id="UP000015101">
    <property type="component" value="Unassembled WGS sequence"/>
</dbReference>
<evidence type="ECO:0000259" key="6">
    <source>
        <dbReference type="PROSITE" id="PS50262"/>
    </source>
</evidence>
<dbReference type="eggNOG" id="ENOG502RFAV">
    <property type="taxonomic scope" value="Eukaryota"/>
</dbReference>
<dbReference type="SUPFAM" id="SSF81321">
    <property type="entry name" value="Family A G protein-coupled receptor-like"/>
    <property type="match status" value="1"/>
</dbReference>
<feature type="transmembrane region" description="Helical" evidence="5">
    <location>
        <begin position="92"/>
        <end position="121"/>
    </location>
</feature>
<evidence type="ECO:0000313" key="9">
    <source>
        <dbReference type="Proteomes" id="UP000015101"/>
    </source>
</evidence>
<dbReference type="PRINTS" id="PR00237">
    <property type="entry name" value="GPCRRHODOPSN"/>
</dbReference>
<dbReference type="STRING" id="6412.T1FYS1"/>
<dbReference type="OrthoDB" id="5864054at2759"/>
<organism evidence="8 9">
    <name type="scientific">Helobdella robusta</name>
    <name type="common">Californian leech</name>
    <dbReference type="NCBI Taxonomy" id="6412"/>
    <lineage>
        <taxon>Eukaryota</taxon>
        <taxon>Metazoa</taxon>
        <taxon>Spiralia</taxon>
        <taxon>Lophotrochozoa</taxon>
        <taxon>Annelida</taxon>
        <taxon>Clitellata</taxon>
        <taxon>Hirudinea</taxon>
        <taxon>Rhynchobdellida</taxon>
        <taxon>Glossiphoniidae</taxon>
        <taxon>Helobdella</taxon>
    </lineage>
</organism>
<dbReference type="InParanoid" id="T1FYS1"/>
<gene>
    <name evidence="8" type="primary">20213969</name>
    <name evidence="7" type="ORF">HELRODRAFT_66868</name>
</gene>
<dbReference type="Pfam" id="PF10324">
    <property type="entry name" value="7TM_GPCR_Srw"/>
    <property type="match status" value="1"/>
</dbReference>
<evidence type="ECO:0000256" key="2">
    <source>
        <dbReference type="ARBA" id="ARBA00022692"/>
    </source>
</evidence>
<protein>
    <recommendedName>
        <fullName evidence="6">G-protein coupled receptors family 1 profile domain-containing protein</fullName>
    </recommendedName>
</protein>
<evidence type="ECO:0000256" key="4">
    <source>
        <dbReference type="ARBA" id="ARBA00023136"/>
    </source>
</evidence>